<dbReference type="SUPFAM" id="SSF69118">
    <property type="entry name" value="AhpD-like"/>
    <property type="match status" value="1"/>
</dbReference>
<accession>A0A6S6WRN2</accession>
<evidence type="ECO:0000313" key="2">
    <source>
        <dbReference type="Proteomes" id="UP000481517"/>
    </source>
</evidence>
<dbReference type="Gene3D" id="1.20.1290.10">
    <property type="entry name" value="AhpD-like"/>
    <property type="match status" value="1"/>
</dbReference>
<sequence length="179" mass="19721">MAKFTLHSIESAPEASQSLLQGAKEQMGMVPNLFAVMAESPQLLEAYQTIDGLFQKAGFNSNELTVVWQTINVFHHCHYCVPAHTAIAKTMGVDDDITPSIKAGEALEDEKLEALRQFTTSMVEHRGDVDDDTVAAFLSAGYEQRHVLAVVLGIAHKTMSNYTNHLAETPIDEPFKKFA</sequence>
<dbReference type="Proteomes" id="UP000481517">
    <property type="component" value="Unassembled WGS sequence"/>
</dbReference>
<dbReference type="PANTHER" id="PTHR35446">
    <property type="entry name" value="SI:CH211-175M2.5"/>
    <property type="match status" value="1"/>
</dbReference>
<dbReference type="PANTHER" id="PTHR35446:SF3">
    <property type="entry name" value="CMD DOMAIN-CONTAINING PROTEIN"/>
    <property type="match status" value="1"/>
</dbReference>
<dbReference type="AlphaFoldDB" id="A0A6S6WRN2"/>
<proteinExistence type="predicted"/>
<reference evidence="1 2" key="1">
    <citation type="submission" date="2020-02" db="EMBL/GenBank/DDBJ databases">
        <authorList>
            <person name="Rodrigo-Torres L."/>
            <person name="Arahal R. D."/>
            <person name="Lucena T."/>
        </authorList>
    </citation>
    <scope>NUCLEOTIDE SEQUENCE [LARGE SCALE GENOMIC DNA]</scope>
    <source>
        <strain evidence="1 2">CECT 9734</strain>
    </source>
</reference>
<evidence type="ECO:0000313" key="1">
    <source>
        <dbReference type="EMBL" id="CAB0150900.1"/>
    </source>
</evidence>
<organism evidence="1 2">
    <name type="scientific">Pseudidiomarina piscicola</name>
    <dbReference type="NCBI Taxonomy" id="2614830"/>
    <lineage>
        <taxon>Bacteria</taxon>
        <taxon>Pseudomonadati</taxon>
        <taxon>Pseudomonadota</taxon>
        <taxon>Gammaproteobacteria</taxon>
        <taxon>Alteromonadales</taxon>
        <taxon>Idiomarinaceae</taxon>
        <taxon>Pseudidiomarina</taxon>
    </lineage>
</organism>
<protein>
    <recommendedName>
        <fullName evidence="3">Carboxymuconolactone decarboxylase-like domain-containing protein</fullName>
    </recommendedName>
</protein>
<evidence type="ECO:0008006" key="3">
    <source>
        <dbReference type="Google" id="ProtNLM"/>
    </source>
</evidence>
<keyword evidence="2" id="KW-1185">Reference proteome</keyword>
<gene>
    <name evidence="1" type="ORF">PSI9734_01339</name>
</gene>
<dbReference type="EMBL" id="CADCXY010000002">
    <property type="protein sequence ID" value="CAB0150900.1"/>
    <property type="molecule type" value="Genomic_DNA"/>
</dbReference>
<dbReference type="RefSeq" id="WP_173920325.1">
    <property type="nucleotide sequence ID" value="NZ_CADCXY010000002.1"/>
</dbReference>
<name>A0A6S6WRN2_9GAMM</name>
<dbReference type="InterPro" id="IPR029032">
    <property type="entry name" value="AhpD-like"/>
</dbReference>